<keyword evidence="3" id="KW-1185">Reference proteome</keyword>
<keyword evidence="1" id="KW-0732">Signal</keyword>
<protein>
    <submittedName>
        <fullName evidence="2">Uncharacterized protein</fullName>
    </submittedName>
</protein>
<proteinExistence type="predicted"/>
<reference evidence="2" key="1">
    <citation type="journal article" date="2023" name="G3 (Bethesda)">
        <title>Whole genome assembly and annotation of the endangered Caribbean coral Acropora cervicornis.</title>
        <authorList>
            <person name="Selwyn J.D."/>
            <person name="Vollmer S.V."/>
        </authorList>
    </citation>
    <scope>NUCLEOTIDE SEQUENCE</scope>
    <source>
        <strain evidence="2">K2</strain>
    </source>
</reference>
<accession>A0AAD9PUN0</accession>
<reference evidence="2" key="2">
    <citation type="journal article" date="2023" name="Science">
        <title>Genomic signatures of disease resistance in endangered staghorn corals.</title>
        <authorList>
            <person name="Vollmer S.V."/>
            <person name="Selwyn J.D."/>
            <person name="Despard B.A."/>
            <person name="Roesel C.L."/>
        </authorList>
    </citation>
    <scope>NUCLEOTIDE SEQUENCE</scope>
    <source>
        <strain evidence="2">K2</strain>
    </source>
</reference>
<organism evidence="2 3">
    <name type="scientific">Acropora cervicornis</name>
    <name type="common">Staghorn coral</name>
    <dbReference type="NCBI Taxonomy" id="6130"/>
    <lineage>
        <taxon>Eukaryota</taxon>
        <taxon>Metazoa</taxon>
        <taxon>Cnidaria</taxon>
        <taxon>Anthozoa</taxon>
        <taxon>Hexacorallia</taxon>
        <taxon>Scleractinia</taxon>
        <taxon>Astrocoeniina</taxon>
        <taxon>Acroporidae</taxon>
        <taxon>Acropora</taxon>
    </lineage>
</organism>
<feature type="chain" id="PRO_5042216392" evidence="1">
    <location>
        <begin position="23"/>
        <end position="273"/>
    </location>
</feature>
<dbReference type="AlphaFoldDB" id="A0AAD9PUN0"/>
<dbReference type="EMBL" id="JARQWQ010000127">
    <property type="protein sequence ID" value="KAK2549390.1"/>
    <property type="molecule type" value="Genomic_DNA"/>
</dbReference>
<comment type="caution">
    <text evidence="2">The sequence shown here is derived from an EMBL/GenBank/DDBJ whole genome shotgun (WGS) entry which is preliminary data.</text>
</comment>
<feature type="signal peptide" evidence="1">
    <location>
        <begin position="1"/>
        <end position="22"/>
    </location>
</feature>
<gene>
    <name evidence="2" type="ORF">P5673_030219</name>
</gene>
<dbReference type="Proteomes" id="UP001249851">
    <property type="component" value="Unassembled WGS sequence"/>
</dbReference>
<evidence type="ECO:0000256" key="1">
    <source>
        <dbReference type="SAM" id="SignalP"/>
    </source>
</evidence>
<name>A0AAD9PUN0_ACRCE</name>
<sequence>MASSILMFICLVVITMVEKGVCNDLREICVGEETALNCDQLDHATKNHSYLELVWIVTDLKNPGDTKLISYCGKDPNNCSLLSSLNESCFAQRIQVRTLSRGSIYVRQLWKNDALSFSCRLFLQGDKRPLITSVNHLTVTCLSLSTGQDVNLSQASGENRISSETVKDKWWYILQGNGGEKKMAYCNGTKCSSILCSEYKTRMEINGLSLILKKVQLADEGLRVQCKIWRKNDAAPLLFNVLLKHVSANPRTGQSLSFYQRRWSSLSPLIPPL</sequence>
<evidence type="ECO:0000313" key="2">
    <source>
        <dbReference type="EMBL" id="KAK2549390.1"/>
    </source>
</evidence>
<evidence type="ECO:0000313" key="3">
    <source>
        <dbReference type="Proteomes" id="UP001249851"/>
    </source>
</evidence>